<evidence type="ECO:0000313" key="13">
    <source>
        <dbReference type="Proteomes" id="UP001139353"/>
    </source>
</evidence>
<keyword evidence="13" id="KW-1185">Reference proteome</keyword>
<evidence type="ECO:0000256" key="7">
    <source>
        <dbReference type="ARBA" id="ARBA00022692"/>
    </source>
</evidence>
<evidence type="ECO:0000256" key="4">
    <source>
        <dbReference type="ARBA" id="ARBA00022448"/>
    </source>
</evidence>
<evidence type="ECO:0000256" key="9">
    <source>
        <dbReference type="ARBA" id="ARBA00023136"/>
    </source>
</evidence>
<accession>A0A9X1YJB6</accession>
<comment type="caution">
    <text evidence="12">The sequence shown here is derived from an EMBL/GenBank/DDBJ whole genome shotgun (WGS) entry which is preliminary data.</text>
</comment>
<comment type="similarity">
    <text evidence="2">Belongs to the GSP N family.</text>
</comment>
<keyword evidence="6" id="KW-0997">Cell inner membrane</keyword>
<reference evidence="12" key="1">
    <citation type="submission" date="2021-11" db="EMBL/GenBank/DDBJ databases">
        <title>BS-T2-15 a new species belonging to the Comamonadaceae family isolated from the soil of a French oak forest.</title>
        <authorList>
            <person name="Mieszkin S."/>
            <person name="Alain K."/>
        </authorList>
    </citation>
    <scope>NUCLEOTIDE SEQUENCE</scope>
    <source>
        <strain evidence="12">BS-T2-15</strain>
    </source>
</reference>
<dbReference type="Proteomes" id="UP001139353">
    <property type="component" value="Unassembled WGS sequence"/>
</dbReference>
<dbReference type="EMBL" id="JAJLJH010000001">
    <property type="protein sequence ID" value="MCK9685447.1"/>
    <property type="molecule type" value="Genomic_DNA"/>
</dbReference>
<keyword evidence="4" id="KW-0813">Transport</keyword>
<dbReference type="GO" id="GO:0015627">
    <property type="term" value="C:type II protein secretion system complex"/>
    <property type="evidence" value="ECO:0007669"/>
    <property type="project" value="InterPro"/>
</dbReference>
<evidence type="ECO:0000256" key="8">
    <source>
        <dbReference type="ARBA" id="ARBA00022927"/>
    </source>
</evidence>
<dbReference type="GO" id="GO:0005886">
    <property type="term" value="C:plasma membrane"/>
    <property type="evidence" value="ECO:0007669"/>
    <property type="project" value="UniProtKB-SubCell"/>
</dbReference>
<evidence type="ECO:0000256" key="11">
    <source>
        <dbReference type="SAM" id="Phobius"/>
    </source>
</evidence>
<feature type="transmembrane region" description="Helical" evidence="11">
    <location>
        <begin position="34"/>
        <end position="57"/>
    </location>
</feature>
<evidence type="ECO:0000256" key="10">
    <source>
        <dbReference type="ARBA" id="ARBA00030772"/>
    </source>
</evidence>
<sequence>MSVIRLRPAKGSRPAFSPPPVEGQVRLLQRHRRLAIVGAAIGLVVGLVATLPASLLANAVASATNDTFLLAEAEGTIWSGSAITVLTGGVGSHDASVLPTRLEWTLRPRWNGVSLHLTQDCCLAHGMDLSLRRTLDAWRVDVIGPDERGKEIAAAAKVTPGMSGADSAALAAATPLGQWPMGWLEGRGFPWNTIHPGGVLTLSTHNLSFALKNGHWSTLGSAQVEIRQASSRLTTLDSLGTYRVLIQPDPSTQVNPGDGASRDLVWISTIDGALLIDGRGLIGATGVRIRAEAHAAAGSEAALNNLLNLIGRRNGAMSDISIG</sequence>
<keyword evidence="11" id="KW-1133">Transmembrane helix</keyword>
<keyword evidence="8" id="KW-0653">Protein transport</keyword>
<evidence type="ECO:0000256" key="2">
    <source>
        <dbReference type="ARBA" id="ARBA00007208"/>
    </source>
</evidence>
<protein>
    <recommendedName>
        <fullName evidence="3">Type II secretion system protein N</fullName>
    </recommendedName>
    <alternativeName>
        <fullName evidence="10">General secretion pathway protein N</fullName>
    </alternativeName>
</protein>
<dbReference type="Pfam" id="PF01203">
    <property type="entry name" value="T2SSN"/>
    <property type="match status" value="1"/>
</dbReference>
<gene>
    <name evidence="12" type="ORF">LPC04_06970</name>
</gene>
<evidence type="ECO:0000256" key="1">
    <source>
        <dbReference type="ARBA" id="ARBA00004533"/>
    </source>
</evidence>
<proteinExistence type="inferred from homology"/>
<evidence type="ECO:0000313" key="12">
    <source>
        <dbReference type="EMBL" id="MCK9685447.1"/>
    </source>
</evidence>
<name>A0A9X1YJB6_9BURK</name>
<keyword evidence="5" id="KW-1003">Cell membrane</keyword>
<evidence type="ECO:0000256" key="6">
    <source>
        <dbReference type="ARBA" id="ARBA00022519"/>
    </source>
</evidence>
<dbReference type="GO" id="GO:0015628">
    <property type="term" value="P:protein secretion by the type II secretion system"/>
    <property type="evidence" value="ECO:0007669"/>
    <property type="project" value="InterPro"/>
</dbReference>
<dbReference type="InterPro" id="IPR022792">
    <property type="entry name" value="T2SS_protein-GspN"/>
</dbReference>
<keyword evidence="9 11" id="KW-0472">Membrane</keyword>
<evidence type="ECO:0000256" key="3">
    <source>
        <dbReference type="ARBA" id="ARBA00021563"/>
    </source>
</evidence>
<comment type="subcellular location">
    <subcellularLocation>
        <location evidence="1">Cell inner membrane</location>
    </subcellularLocation>
</comment>
<dbReference type="RefSeq" id="WP_275681450.1">
    <property type="nucleotide sequence ID" value="NZ_JAJLJH010000001.1"/>
</dbReference>
<evidence type="ECO:0000256" key="5">
    <source>
        <dbReference type="ARBA" id="ARBA00022475"/>
    </source>
</evidence>
<dbReference type="AlphaFoldDB" id="A0A9X1YJB6"/>
<organism evidence="12 13">
    <name type="scientific">Scleromatobacter humisilvae</name>
    <dbReference type="NCBI Taxonomy" id="2897159"/>
    <lineage>
        <taxon>Bacteria</taxon>
        <taxon>Pseudomonadati</taxon>
        <taxon>Pseudomonadota</taxon>
        <taxon>Betaproteobacteria</taxon>
        <taxon>Burkholderiales</taxon>
        <taxon>Sphaerotilaceae</taxon>
        <taxon>Scleromatobacter</taxon>
    </lineage>
</organism>
<keyword evidence="7 11" id="KW-0812">Transmembrane</keyword>